<gene>
    <name evidence="1" type="ORF">VFH_V133520</name>
</gene>
<organism evidence="1 2">
    <name type="scientific">Vicia faba</name>
    <name type="common">Broad bean</name>
    <name type="synonym">Faba vulgaris</name>
    <dbReference type="NCBI Taxonomy" id="3906"/>
    <lineage>
        <taxon>Eukaryota</taxon>
        <taxon>Viridiplantae</taxon>
        <taxon>Streptophyta</taxon>
        <taxon>Embryophyta</taxon>
        <taxon>Tracheophyta</taxon>
        <taxon>Spermatophyta</taxon>
        <taxon>Magnoliopsida</taxon>
        <taxon>eudicotyledons</taxon>
        <taxon>Gunneridae</taxon>
        <taxon>Pentapetalae</taxon>
        <taxon>rosids</taxon>
        <taxon>fabids</taxon>
        <taxon>Fabales</taxon>
        <taxon>Fabaceae</taxon>
        <taxon>Papilionoideae</taxon>
        <taxon>50 kb inversion clade</taxon>
        <taxon>NPAAA clade</taxon>
        <taxon>Hologalegina</taxon>
        <taxon>IRL clade</taxon>
        <taxon>Fabeae</taxon>
        <taxon>Vicia</taxon>
    </lineage>
</organism>
<reference evidence="1 2" key="1">
    <citation type="submission" date="2023-01" db="EMBL/GenBank/DDBJ databases">
        <authorList>
            <person name="Kreplak J."/>
        </authorList>
    </citation>
    <scope>NUCLEOTIDE SEQUENCE [LARGE SCALE GENOMIC DNA]</scope>
</reference>
<evidence type="ECO:0000313" key="1">
    <source>
        <dbReference type="EMBL" id="CAI8614523.1"/>
    </source>
</evidence>
<dbReference type="EMBL" id="OX451740">
    <property type="protein sequence ID" value="CAI8614523.1"/>
    <property type="molecule type" value="Genomic_DNA"/>
</dbReference>
<proteinExistence type="predicted"/>
<sequence>MFLVEYHSDCAGLEEQWRGLLFVAEQRESRVRNEEACSLFFLQFKLFNNNNEIECREYEYECDEGLRGAERNPRPQLLHLTGLIWTSKIGTKQDFRAANSSSLDLCGQQ</sequence>
<name>A0AAV1AZ93_VICFA</name>
<evidence type="ECO:0000313" key="2">
    <source>
        <dbReference type="Proteomes" id="UP001157006"/>
    </source>
</evidence>
<keyword evidence="2" id="KW-1185">Reference proteome</keyword>
<protein>
    <submittedName>
        <fullName evidence="1">Uncharacterized protein</fullName>
    </submittedName>
</protein>
<accession>A0AAV1AZ93</accession>
<dbReference type="AlphaFoldDB" id="A0AAV1AZ93"/>
<dbReference type="Proteomes" id="UP001157006">
    <property type="component" value="Chromosome 5"/>
</dbReference>